<name>A0A3D9V8M8_THECX</name>
<dbReference type="PRINTS" id="PR01950">
    <property type="entry name" value="LANCSUPER"/>
</dbReference>
<feature type="binding site" evidence="1">
    <location>
        <position position="752"/>
    </location>
    <ligand>
        <name>Zn(2+)</name>
        <dbReference type="ChEBI" id="CHEBI:29105"/>
    </ligand>
</feature>
<dbReference type="AlphaFoldDB" id="A0A3D9V8M8"/>
<dbReference type="GO" id="GO:0046872">
    <property type="term" value="F:metal ion binding"/>
    <property type="evidence" value="ECO:0007669"/>
    <property type="project" value="UniProtKB-KW"/>
</dbReference>
<dbReference type="SUPFAM" id="SSF158745">
    <property type="entry name" value="LanC-like"/>
    <property type="match status" value="1"/>
</dbReference>
<dbReference type="OrthoDB" id="3811968at2"/>
<keyword evidence="3" id="KW-0808">Transferase</keyword>
<feature type="domain" description="Protein kinase" evidence="2">
    <location>
        <begin position="200"/>
        <end position="484"/>
    </location>
</feature>
<dbReference type="Gene3D" id="1.10.510.10">
    <property type="entry name" value="Transferase(Phosphotransferase) domain 1"/>
    <property type="match status" value="1"/>
</dbReference>
<dbReference type="GO" id="GO:0005524">
    <property type="term" value="F:ATP binding"/>
    <property type="evidence" value="ECO:0007669"/>
    <property type="project" value="InterPro"/>
</dbReference>
<keyword evidence="3" id="KW-0723">Serine/threonine-protein kinase</keyword>
<dbReference type="PANTHER" id="PTHR12736">
    <property type="entry name" value="LANC-LIKE PROTEIN"/>
    <property type="match status" value="1"/>
</dbReference>
<dbReference type="InterPro" id="IPR007822">
    <property type="entry name" value="LANC-like"/>
</dbReference>
<comment type="caution">
    <text evidence="3">The sequence shown here is derived from an EMBL/GenBank/DDBJ whole genome shotgun (WGS) entry which is preliminary data.</text>
</comment>
<dbReference type="SMART" id="SM01260">
    <property type="entry name" value="LANC_like"/>
    <property type="match status" value="1"/>
</dbReference>
<dbReference type="InterPro" id="IPR058053">
    <property type="entry name" value="RamC_C"/>
</dbReference>
<feature type="binding site" evidence="1">
    <location>
        <position position="797"/>
    </location>
    <ligand>
        <name>Zn(2+)</name>
        <dbReference type="ChEBI" id="CHEBI:29105"/>
    </ligand>
</feature>
<dbReference type="GO" id="GO:0031179">
    <property type="term" value="P:peptide modification"/>
    <property type="evidence" value="ECO:0007669"/>
    <property type="project" value="InterPro"/>
</dbReference>
<dbReference type="GO" id="GO:0005886">
    <property type="term" value="C:plasma membrane"/>
    <property type="evidence" value="ECO:0007669"/>
    <property type="project" value="TreeGrafter"/>
</dbReference>
<dbReference type="PROSITE" id="PS50011">
    <property type="entry name" value="PROTEIN_KINASE_DOM"/>
    <property type="match status" value="1"/>
</dbReference>
<dbReference type="GO" id="GO:0004674">
    <property type="term" value="F:protein serine/threonine kinase activity"/>
    <property type="evidence" value="ECO:0007669"/>
    <property type="project" value="UniProtKB-KW"/>
</dbReference>
<keyword evidence="1" id="KW-0479">Metal-binding</keyword>
<protein>
    <submittedName>
        <fullName evidence="3">Serine/threonine protein kinase</fullName>
    </submittedName>
</protein>
<dbReference type="Pfam" id="PF00069">
    <property type="entry name" value="Pkinase"/>
    <property type="match status" value="1"/>
</dbReference>
<dbReference type="PANTHER" id="PTHR12736:SF7">
    <property type="entry name" value="LANC-LIKE PROTEIN 3"/>
    <property type="match status" value="1"/>
</dbReference>
<evidence type="ECO:0000259" key="2">
    <source>
        <dbReference type="PROSITE" id="PS50011"/>
    </source>
</evidence>
<evidence type="ECO:0000313" key="4">
    <source>
        <dbReference type="Proteomes" id="UP000256485"/>
    </source>
</evidence>
<accession>A0A3D9V8M8</accession>
<dbReference type="SMART" id="SM00220">
    <property type="entry name" value="S_TKc"/>
    <property type="match status" value="1"/>
</dbReference>
<dbReference type="InterPro" id="IPR057929">
    <property type="entry name" value="RamC_N"/>
</dbReference>
<dbReference type="EMBL" id="QTUC01000001">
    <property type="protein sequence ID" value="REF38122.1"/>
    <property type="molecule type" value="Genomic_DNA"/>
</dbReference>
<gene>
    <name evidence="3" type="ORF">DFJ64_3592</name>
</gene>
<sequence>MADEVARLLDDFDPGSWRIVPGTPWYVAVPSTGRTGRPWRLHLSAAPHSALTILQVVVPLLAQRALPFAFAPTVEHVRHLGSQTCAASEFGIFLSTSPEDGDDAHLLDLARHLYTATRGLPGPRIPQARPYRIGGIVHISDGDGDVDLTTARAASATVVACEVSERRPYLRLGAERPPLHVDRADDHDRSRSPILLHGRYLVTSALRVTTTGGVYLATDLAAEPRSTDVVLKHARAHTDVDADGTDARARLLREVHTLHHLARRVPVPRPLKAFANAGDLFVVCESRPATPLRQWVQQHAGSEGGVPAPAALLVARRLMSLLASVHRAGYVLRDLDPSHIVVGADGWPTLITVSDAVPTGHVAPSRGAREYRAPEVHDPDTPVPATPVQDLFGLGALLFLLATGNDPVLPDDDGHEHRPMRERLAPWLGLVARYSDTARLFAPAIMTLLADDPAERGDLPSASQLLSAARTTPPSPPPVHHPSVDALLADGLEYLIATMRPDEDRLWPTSEPGRRTDPRSVHHGAAGVLSVLLQARARIPPERTPLGLDAAARKAASWLADRCEDGQPLLPGLYDGLAGTAWVLADAAVALDEPQLRAHAERVALRLPTSWPVPGIAHGLAGAALAHLHLAGVSRAGAGEYRGGDGRFLERAAQCARSLRDAAVPGSCGPTWPVPTGIRSRLAGTCHYGFAHGVAGIGYALLCLGTALKDEACLTLAAEAGSALCRAASSDDDGAAWWPVGPHDSTRRSHWCDGSSGIGTFLLRLFAVTGEQRFAEYARAAAGAVHRARWTASPVVCHGLAGDGEFLLDAAAWLADPTYRAWAEDLVPLLAVRHCRRRGRVLLPDESLRSHGADYGVGLSGVVSYLLRLRHGGARAFLLDSLLVDESLEAVPEPAVPW</sequence>
<dbReference type="InterPro" id="IPR011009">
    <property type="entry name" value="Kinase-like_dom_sf"/>
</dbReference>
<keyword evidence="4" id="KW-1185">Reference proteome</keyword>
<dbReference type="RefSeq" id="WP_115851468.1">
    <property type="nucleotide sequence ID" value="NZ_QTUC01000001.1"/>
</dbReference>
<reference evidence="3 4" key="1">
    <citation type="submission" date="2018-08" db="EMBL/GenBank/DDBJ databases">
        <title>Sequencing the genomes of 1000 actinobacteria strains.</title>
        <authorList>
            <person name="Klenk H.-P."/>
        </authorList>
    </citation>
    <scope>NUCLEOTIDE SEQUENCE [LARGE SCALE GENOMIC DNA]</scope>
    <source>
        <strain evidence="3 4">DSM 22891</strain>
    </source>
</reference>
<keyword evidence="1" id="KW-0862">Zinc</keyword>
<feature type="binding site" evidence="1">
    <location>
        <position position="798"/>
    </location>
    <ligand>
        <name>Zn(2+)</name>
        <dbReference type="ChEBI" id="CHEBI:29105"/>
    </ligand>
</feature>
<evidence type="ECO:0000313" key="3">
    <source>
        <dbReference type="EMBL" id="REF38122.1"/>
    </source>
</evidence>
<dbReference type="InterPro" id="IPR000719">
    <property type="entry name" value="Prot_kinase_dom"/>
</dbReference>
<evidence type="ECO:0000256" key="1">
    <source>
        <dbReference type="PIRSR" id="PIRSR607822-1"/>
    </source>
</evidence>
<dbReference type="Gene3D" id="1.50.10.20">
    <property type="match status" value="1"/>
</dbReference>
<dbReference type="Proteomes" id="UP000256485">
    <property type="component" value="Unassembled WGS sequence"/>
</dbReference>
<dbReference type="Pfam" id="PF05147">
    <property type="entry name" value="LANC_like"/>
    <property type="match status" value="1"/>
</dbReference>
<dbReference type="CDD" id="cd04791">
    <property type="entry name" value="LanC_SerThrkinase"/>
    <property type="match status" value="1"/>
</dbReference>
<dbReference type="Pfam" id="PF25816">
    <property type="entry name" value="RamC_N"/>
    <property type="match status" value="1"/>
</dbReference>
<dbReference type="SUPFAM" id="SSF56112">
    <property type="entry name" value="Protein kinase-like (PK-like)"/>
    <property type="match status" value="1"/>
</dbReference>
<organism evidence="3 4">
    <name type="scientific">Thermasporomyces composti</name>
    <dbReference type="NCBI Taxonomy" id="696763"/>
    <lineage>
        <taxon>Bacteria</taxon>
        <taxon>Bacillati</taxon>
        <taxon>Actinomycetota</taxon>
        <taxon>Actinomycetes</taxon>
        <taxon>Propionibacteriales</taxon>
        <taxon>Nocardioidaceae</taxon>
        <taxon>Thermasporomyces</taxon>
    </lineage>
</organism>
<keyword evidence="3" id="KW-0418">Kinase</keyword>
<dbReference type="NCBIfam" id="NF038150">
    <property type="entry name" value="lanthi_synth_IV"/>
    <property type="match status" value="1"/>
</dbReference>
<proteinExistence type="predicted"/>